<feature type="region of interest" description="Disordered" evidence="1">
    <location>
        <begin position="1"/>
        <end position="27"/>
    </location>
</feature>
<accession>A0A438DT33</accession>
<reference evidence="2 3" key="1">
    <citation type="journal article" date="2018" name="PLoS Genet.">
        <title>Population sequencing reveals clonal diversity and ancestral inbreeding in the grapevine cultivar Chardonnay.</title>
        <authorList>
            <person name="Roach M.J."/>
            <person name="Johnson D.L."/>
            <person name="Bohlmann J."/>
            <person name="van Vuuren H.J."/>
            <person name="Jones S.J."/>
            <person name="Pretorius I.S."/>
            <person name="Schmidt S.A."/>
            <person name="Borneman A.R."/>
        </authorList>
    </citation>
    <scope>NUCLEOTIDE SEQUENCE [LARGE SCALE GENOMIC DNA]</scope>
    <source>
        <strain evidence="3">cv. Chardonnay</strain>
        <tissue evidence="2">Leaf</tissue>
    </source>
</reference>
<gene>
    <name evidence="2" type="ORF">CK203_077548</name>
</gene>
<evidence type="ECO:0000313" key="3">
    <source>
        <dbReference type="Proteomes" id="UP000288805"/>
    </source>
</evidence>
<dbReference type="Proteomes" id="UP000288805">
    <property type="component" value="Unassembled WGS sequence"/>
</dbReference>
<organism evidence="2 3">
    <name type="scientific">Vitis vinifera</name>
    <name type="common">Grape</name>
    <dbReference type="NCBI Taxonomy" id="29760"/>
    <lineage>
        <taxon>Eukaryota</taxon>
        <taxon>Viridiplantae</taxon>
        <taxon>Streptophyta</taxon>
        <taxon>Embryophyta</taxon>
        <taxon>Tracheophyta</taxon>
        <taxon>Spermatophyta</taxon>
        <taxon>Magnoliopsida</taxon>
        <taxon>eudicotyledons</taxon>
        <taxon>Gunneridae</taxon>
        <taxon>Pentapetalae</taxon>
        <taxon>rosids</taxon>
        <taxon>Vitales</taxon>
        <taxon>Vitaceae</taxon>
        <taxon>Viteae</taxon>
        <taxon>Vitis</taxon>
    </lineage>
</organism>
<name>A0A438DT33_VITVI</name>
<comment type="caution">
    <text evidence="2">The sequence shown here is derived from an EMBL/GenBank/DDBJ whole genome shotgun (WGS) entry which is preliminary data.</text>
</comment>
<sequence length="94" mass="10904">MVSQRGIELPRIKSRHHGNTSPMSKKELQHLTGKLVALGRFIARFTDELRPFSWQYEKLEQTDDGRLVGNQRFCSAALHPRNRVYILRQQSIGT</sequence>
<proteinExistence type="predicted"/>
<dbReference type="AlphaFoldDB" id="A0A438DT33"/>
<protein>
    <submittedName>
        <fullName evidence="2">Uncharacterized protein</fullName>
    </submittedName>
</protein>
<evidence type="ECO:0000313" key="2">
    <source>
        <dbReference type="EMBL" id="RVW38634.1"/>
    </source>
</evidence>
<dbReference type="EMBL" id="QGNW01001503">
    <property type="protein sequence ID" value="RVW38634.1"/>
    <property type="molecule type" value="Genomic_DNA"/>
</dbReference>
<evidence type="ECO:0000256" key="1">
    <source>
        <dbReference type="SAM" id="MobiDB-lite"/>
    </source>
</evidence>